<dbReference type="PANTHER" id="PTHR11017">
    <property type="entry name" value="LEUCINE-RICH REPEAT-CONTAINING PROTEIN"/>
    <property type="match status" value="1"/>
</dbReference>
<proteinExistence type="predicted"/>
<reference evidence="3" key="1">
    <citation type="journal article" date="2023" name="bioRxiv">
        <title>Improved chromosome-level genome assembly for marigold (Tagetes erecta).</title>
        <authorList>
            <person name="Jiang F."/>
            <person name="Yuan L."/>
            <person name="Wang S."/>
            <person name="Wang H."/>
            <person name="Xu D."/>
            <person name="Wang A."/>
            <person name="Fan W."/>
        </authorList>
    </citation>
    <scope>NUCLEOTIDE SEQUENCE</scope>
    <source>
        <strain evidence="3">WSJ</strain>
        <tissue evidence="3">Leaf</tissue>
    </source>
</reference>
<dbReference type="InterPro" id="IPR032675">
    <property type="entry name" value="LRR_dom_sf"/>
</dbReference>
<dbReference type="AlphaFoldDB" id="A0AAD8LCX2"/>
<protein>
    <recommendedName>
        <fullName evidence="2">TIR domain-containing protein</fullName>
    </recommendedName>
</protein>
<dbReference type="FunFam" id="3.40.50.10140:FF:000007">
    <property type="entry name" value="Disease resistance protein (TIR-NBS-LRR class)"/>
    <property type="match status" value="1"/>
</dbReference>
<dbReference type="GO" id="GO:0007165">
    <property type="term" value="P:signal transduction"/>
    <property type="evidence" value="ECO:0007669"/>
    <property type="project" value="InterPro"/>
</dbReference>
<keyword evidence="1" id="KW-0520">NAD</keyword>
<sequence>MASSSSSSHPTPASSFRSCKYDVFVSFRGEDTRKTFVDHLHSTLKHHLISVYKDNETLPRGESIDQSLFEAIKESQIAVIIFSKNYVDSSWCLEELAYIMKCKVERGLIVIPIFYDVEPSECRNQKRRFEEAFAKHEAKNFTKAAIWRQALVDVSNIAGWELKNVANGFFPDTFLPQKLVVLKLDVSMQKQLWKCNQDLPHLKVLHLSYMSKLLRTPDFNRLPHLQKLTLSNCIELEEIHPSLGNHTSLEYLNVSYCDNLKRLPRVSQMKNIKTLKIMDCRLKEGQIPSGIDDLSNLQELILAGNSFSRLDFSLVQLTQLKSLNLSRCQKLLELPELPPGLAILTAHDCKSLTIVDDFSNDCKELCQVSLIDGWGEILLQAMLKENATENGSMHLCIEGLEILKGFTPLRIGSDYRLKLPENWCNDFSGFLMCTVLSKYIFFGLRTSIGIQQMNGVEFEEDMVWEESDGDSDVYMTYVWYVPFGSLRHTTWWDQTYKALEFNILDTYKKPIAFGVRLVDKESTSGRVSDTSTNSSSPYTPKFKIIHDSAFELTAELVPYNLWCV</sequence>
<dbReference type="EMBL" id="JAUHHV010000001">
    <property type="protein sequence ID" value="KAK1436881.1"/>
    <property type="molecule type" value="Genomic_DNA"/>
</dbReference>
<dbReference type="InterPro" id="IPR044974">
    <property type="entry name" value="Disease_R_plants"/>
</dbReference>
<accession>A0AAD8LCX2</accession>
<evidence type="ECO:0000259" key="2">
    <source>
        <dbReference type="PROSITE" id="PS50104"/>
    </source>
</evidence>
<feature type="domain" description="TIR" evidence="2">
    <location>
        <begin position="19"/>
        <end position="188"/>
    </location>
</feature>
<evidence type="ECO:0000313" key="3">
    <source>
        <dbReference type="EMBL" id="KAK1436881.1"/>
    </source>
</evidence>
<dbReference type="SMART" id="SM00255">
    <property type="entry name" value="TIR"/>
    <property type="match status" value="1"/>
</dbReference>
<dbReference type="PROSITE" id="PS50104">
    <property type="entry name" value="TIR"/>
    <property type="match status" value="1"/>
</dbReference>
<dbReference type="Gene3D" id="3.40.50.10140">
    <property type="entry name" value="Toll/interleukin-1 receptor homology (TIR) domain"/>
    <property type="match status" value="1"/>
</dbReference>
<dbReference type="GO" id="GO:0006952">
    <property type="term" value="P:defense response"/>
    <property type="evidence" value="ECO:0007669"/>
    <property type="project" value="InterPro"/>
</dbReference>
<gene>
    <name evidence="3" type="ORF">QVD17_02665</name>
</gene>
<name>A0AAD8LCX2_TARER</name>
<keyword evidence="4" id="KW-1185">Reference proteome</keyword>
<dbReference type="PANTHER" id="PTHR11017:SF340">
    <property type="entry name" value="NB-ARC-RELATED"/>
    <property type="match status" value="1"/>
</dbReference>
<organism evidence="3 4">
    <name type="scientific">Tagetes erecta</name>
    <name type="common">African marigold</name>
    <dbReference type="NCBI Taxonomy" id="13708"/>
    <lineage>
        <taxon>Eukaryota</taxon>
        <taxon>Viridiplantae</taxon>
        <taxon>Streptophyta</taxon>
        <taxon>Embryophyta</taxon>
        <taxon>Tracheophyta</taxon>
        <taxon>Spermatophyta</taxon>
        <taxon>Magnoliopsida</taxon>
        <taxon>eudicotyledons</taxon>
        <taxon>Gunneridae</taxon>
        <taxon>Pentapetalae</taxon>
        <taxon>asterids</taxon>
        <taxon>campanulids</taxon>
        <taxon>Asterales</taxon>
        <taxon>Asteraceae</taxon>
        <taxon>Asteroideae</taxon>
        <taxon>Heliantheae alliance</taxon>
        <taxon>Tageteae</taxon>
        <taxon>Tagetes</taxon>
    </lineage>
</organism>
<dbReference type="SUPFAM" id="SSF52200">
    <property type="entry name" value="Toll/Interleukin receptor TIR domain"/>
    <property type="match status" value="1"/>
</dbReference>
<dbReference type="Proteomes" id="UP001229421">
    <property type="component" value="Unassembled WGS sequence"/>
</dbReference>
<dbReference type="Pfam" id="PF01582">
    <property type="entry name" value="TIR"/>
    <property type="match status" value="1"/>
</dbReference>
<evidence type="ECO:0000313" key="4">
    <source>
        <dbReference type="Proteomes" id="UP001229421"/>
    </source>
</evidence>
<dbReference type="InterPro" id="IPR035897">
    <property type="entry name" value="Toll_tir_struct_dom_sf"/>
</dbReference>
<dbReference type="SUPFAM" id="SSF52058">
    <property type="entry name" value="L domain-like"/>
    <property type="match status" value="1"/>
</dbReference>
<dbReference type="InterPro" id="IPR000157">
    <property type="entry name" value="TIR_dom"/>
</dbReference>
<comment type="caution">
    <text evidence="3">The sequence shown here is derived from an EMBL/GenBank/DDBJ whole genome shotgun (WGS) entry which is preliminary data.</text>
</comment>
<evidence type="ECO:0000256" key="1">
    <source>
        <dbReference type="ARBA" id="ARBA00023027"/>
    </source>
</evidence>
<dbReference type="Gene3D" id="3.80.10.10">
    <property type="entry name" value="Ribonuclease Inhibitor"/>
    <property type="match status" value="1"/>
</dbReference>